<feature type="compositionally biased region" description="Basic and acidic residues" evidence="2">
    <location>
        <begin position="203"/>
        <end position="215"/>
    </location>
</feature>
<keyword evidence="1" id="KW-0175">Coiled coil</keyword>
<feature type="compositionally biased region" description="Polar residues" evidence="2">
    <location>
        <begin position="442"/>
        <end position="452"/>
    </location>
</feature>
<feature type="compositionally biased region" description="Pro residues" evidence="2">
    <location>
        <begin position="638"/>
        <end position="648"/>
    </location>
</feature>
<gene>
    <name evidence="3" type="ORF">CLCR_00374</name>
</gene>
<keyword evidence="4" id="KW-1185">Reference proteome</keyword>
<dbReference type="Proteomes" id="UP000094526">
    <property type="component" value="Unassembled WGS sequence"/>
</dbReference>
<evidence type="ECO:0000313" key="4">
    <source>
        <dbReference type="Proteomes" id="UP000094526"/>
    </source>
</evidence>
<accession>A0A1C1CBT7</accession>
<feature type="region of interest" description="Disordered" evidence="2">
    <location>
        <begin position="584"/>
        <end position="654"/>
    </location>
</feature>
<feature type="region of interest" description="Disordered" evidence="2">
    <location>
        <begin position="192"/>
        <end position="221"/>
    </location>
</feature>
<evidence type="ECO:0000256" key="1">
    <source>
        <dbReference type="SAM" id="Coils"/>
    </source>
</evidence>
<feature type="compositionally biased region" description="Polar residues" evidence="2">
    <location>
        <begin position="780"/>
        <end position="790"/>
    </location>
</feature>
<dbReference type="VEuPathDB" id="FungiDB:G647_10027"/>
<dbReference type="STRING" id="86049.A0A1C1CBT7"/>
<reference evidence="4" key="1">
    <citation type="submission" date="2015-07" db="EMBL/GenBank/DDBJ databases">
        <authorList>
            <person name="Teixeira M.M."/>
            <person name="Souza R.C."/>
            <person name="Almeida L.G."/>
            <person name="Vicente V.A."/>
            <person name="de Hoog S."/>
            <person name="Bocca A.L."/>
            <person name="de Almeida S.R."/>
            <person name="Vasconcelos A.T."/>
            <person name="Felipe M.S."/>
        </authorList>
    </citation>
    <scope>NUCLEOTIDE SEQUENCE [LARGE SCALE GENOMIC DNA]</scope>
    <source>
        <strain evidence="4">KSF</strain>
    </source>
</reference>
<sequence>MSSISKYTDSVYNSTSIYTRQMLERRRQGQWIPVFHVSLSPLCPFRKGPAASGSAARRFSWRNLLGYVATGQYLLRIGLRDPIVIEFTAAVARLRHGNPPCPAHDACAVAFSGQTVCSSTRSLGFRQLTSFSERPSLHNASVEASTCFAQSATSGSPRSDRTPSIAVDCAAPGAILRITRTFRPATIPSASTMRTKTITAQTDDQHDQAGNEGARRASGRVRKLTAKAVALNGSKSYSPPLSDTIVIGDTPPRRRRLSHQEHSPTPSVPREEPKDAQLEPEIPETPAKTMANGAHTPPPAALVQDGAPESTVETSPSRRHSRREKKPTARAVSESQTAQKRPATEDSEETPLRKSARLSYSSARVPSKLRYSVSSETNETHDPAEAEKGEIVKAPVAKKSKVIVLKMKPQRRRADSPAYATNRASSAAVQERPRRTSERQKSAAQQVSTMSESRPRLQSRPTEAPGSCNLSCLSPSSRLLAFAQIALQMPDEEDENAETVPGSVYDWRVYTQAWCQCDHGQPFKTARTNSAELARALMPNTVAQGQKRDYVDLSNSQTPENDLLLTPVNTILRASDAERLSQLYTGPGATTTSQSPLGRPAANGQSPADDLATFSVGQPLQMPASMSDSPHRASPLQSLPPAPPPPPSRSHFTRRTYEDRLRDDYHALGDIRKRATARGIPWTYNQTLEDIHALIVEAEEREQQTQYRQQVINPPTVLARMQDSATEARPSPTGFGVLLPPKGSTFAPRGRNSPSQANGVAGSSNRAGKPSKITFVEGTNPANPSKARQASSPKRPKSSRFRVDPRGLRGEAPGPGTIINMEDLKRQAEELKRLGEAMREFEAYQKMVDAENEERALQLIKAEKKAREAAESAMGRRQI</sequence>
<proteinExistence type="predicted"/>
<feature type="compositionally biased region" description="Polar residues" evidence="2">
    <location>
        <begin position="584"/>
        <end position="596"/>
    </location>
</feature>
<feature type="compositionally biased region" description="Polar residues" evidence="2">
    <location>
        <begin position="192"/>
        <end position="202"/>
    </location>
</feature>
<evidence type="ECO:0000313" key="3">
    <source>
        <dbReference type="EMBL" id="OCT45984.1"/>
    </source>
</evidence>
<protein>
    <submittedName>
        <fullName evidence="3">Uncharacterized protein</fullName>
    </submittedName>
</protein>
<dbReference type="VEuPathDB" id="FungiDB:CLCR_00374"/>
<name>A0A1C1CBT7_9EURO</name>
<feature type="compositionally biased region" description="Basic and acidic residues" evidence="2">
    <location>
        <begin position="431"/>
        <end position="441"/>
    </location>
</feature>
<dbReference type="AlphaFoldDB" id="A0A1C1CBT7"/>
<evidence type="ECO:0000256" key="2">
    <source>
        <dbReference type="SAM" id="MobiDB-lite"/>
    </source>
</evidence>
<organism evidence="3 4">
    <name type="scientific">Cladophialophora carrionii</name>
    <dbReference type="NCBI Taxonomy" id="86049"/>
    <lineage>
        <taxon>Eukaryota</taxon>
        <taxon>Fungi</taxon>
        <taxon>Dikarya</taxon>
        <taxon>Ascomycota</taxon>
        <taxon>Pezizomycotina</taxon>
        <taxon>Eurotiomycetes</taxon>
        <taxon>Chaetothyriomycetidae</taxon>
        <taxon>Chaetothyriales</taxon>
        <taxon>Herpotrichiellaceae</taxon>
        <taxon>Cladophialophora</taxon>
    </lineage>
</organism>
<dbReference type="OrthoDB" id="4156059at2759"/>
<dbReference type="EMBL" id="LGRB01000017">
    <property type="protein sequence ID" value="OCT45984.1"/>
    <property type="molecule type" value="Genomic_DNA"/>
</dbReference>
<comment type="caution">
    <text evidence="3">The sequence shown here is derived from an EMBL/GenBank/DDBJ whole genome shotgun (WGS) entry which is preliminary data.</text>
</comment>
<feature type="region of interest" description="Disordered" evidence="2">
    <location>
        <begin position="233"/>
        <end position="468"/>
    </location>
</feature>
<feature type="region of interest" description="Disordered" evidence="2">
    <location>
        <begin position="721"/>
        <end position="816"/>
    </location>
</feature>
<feature type="compositionally biased region" description="Polar residues" evidence="2">
    <location>
        <begin position="752"/>
        <end position="766"/>
    </location>
</feature>
<feature type="coiled-coil region" evidence="1">
    <location>
        <begin position="821"/>
        <end position="870"/>
    </location>
</feature>
<feature type="compositionally biased region" description="Basic and acidic residues" evidence="2">
    <location>
        <begin position="378"/>
        <end position="391"/>
    </location>
</feature>